<reference evidence="17" key="3">
    <citation type="submission" date="2025-09" db="UniProtKB">
        <authorList>
            <consortium name="Ensembl"/>
        </authorList>
    </citation>
    <scope>IDENTIFICATION</scope>
</reference>
<keyword evidence="10" id="KW-0968">Cytoplasmic vesicle</keyword>
<evidence type="ECO:0000256" key="8">
    <source>
        <dbReference type="ARBA" id="ARBA00023136"/>
    </source>
</evidence>
<dbReference type="InterPro" id="IPR055356">
    <property type="entry name" value="ZP-N"/>
</dbReference>
<accession>A0A8C9RNH0</accession>
<dbReference type="Pfam" id="PF23344">
    <property type="entry name" value="ZP-N"/>
    <property type="match status" value="1"/>
</dbReference>
<protein>
    <recommendedName>
        <fullName evidence="12">Zona pellucida-like domain-containing protein 1</fullName>
    </recommendedName>
    <alternativeName>
        <fullName evidence="13">Cupulin</fullName>
    </alternativeName>
</protein>
<evidence type="ECO:0000256" key="9">
    <source>
        <dbReference type="ARBA" id="ARBA00023157"/>
    </source>
</evidence>
<keyword evidence="18" id="KW-1185">Reference proteome</keyword>
<evidence type="ECO:0000259" key="16">
    <source>
        <dbReference type="PROSITE" id="PS51034"/>
    </source>
</evidence>
<proteinExistence type="predicted"/>
<feature type="chain" id="PRO_5034284317" description="Zona pellucida-like domain-containing protein 1" evidence="15">
    <location>
        <begin position="20"/>
        <end position="413"/>
    </location>
</feature>
<dbReference type="Gene3D" id="2.60.40.4100">
    <property type="entry name" value="Zona pellucida, ZP-C domain"/>
    <property type="match status" value="1"/>
</dbReference>
<evidence type="ECO:0000256" key="2">
    <source>
        <dbReference type="ARBA" id="ARBA00004498"/>
    </source>
</evidence>
<evidence type="ECO:0000256" key="10">
    <source>
        <dbReference type="ARBA" id="ARBA00023329"/>
    </source>
</evidence>
<name>A0A8C9RNH0_SCLFO</name>
<keyword evidence="9" id="KW-1015">Disulfide bond</keyword>
<evidence type="ECO:0000256" key="7">
    <source>
        <dbReference type="ARBA" id="ARBA00022989"/>
    </source>
</evidence>
<evidence type="ECO:0000313" key="17">
    <source>
        <dbReference type="Ensembl" id="ENSSFOP00015019414.2"/>
    </source>
</evidence>
<keyword evidence="5 14" id="KW-0812">Transmembrane</keyword>
<keyword evidence="8 14" id="KW-0472">Membrane</keyword>
<dbReference type="InterPro" id="IPR055355">
    <property type="entry name" value="ZP-C"/>
</dbReference>
<evidence type="ECO:0000256" key="6">
    <source>
        <dbReference type="ARBA" id="ARBA00022729"/>
    </source>
</evidence>
<feature type="signal peptide" evidence="15">
    <location>
        <begin position="1"/>
        <end position="19"/>
    </location>
</feature>
<dbReference type="PROSITE" id="PS51034">
    <property type="entry name" value="ZP_2"/>
    <property type="match status" value="1"/>
</dbReference>
<dbReference type="PANTHER" id="PTHR14002">
    <property type="entry name" value="ENDOGLIN/TGF-BETA RECEPTOR TYPE III"/>
    <property type="match status" value="1"/>
</dbReference>
<sequence>MERICVVLMLISKPLLVAGQFNRYNCDANHHSRFPAERDISVYCGVQTITLKINFCPVLFSGYTDTDLALNGRHGDAHCRGFINNNTFPTVVLFTISLSTLESCGNSLVVSTAHGANAYGNLSLVQIGSISGYIDTPDPPTIISYLPGLLYKFSCSYPLEYLVNNTQLASSAAAISVKDGNGTFISTLSLLLYNDSTYVQQLAIPMNGLTLKTRVFAAVKATNLDRRWNVLMDYCYTTPSGNPNDDLRYDLFFSCDKDPQTTVFENGKSQMGRFSFEVFRFVKHKNQKMSTVFLHCVTKLCRVDDCSLLMPICGSRKKRAASMRTGSNSVSDNAVITAGPIITRSDETPTNNSQLAQLSSPSFQLNPVTSALISGVVVLGAMSLCFFIFSLTLLRGKGASPAMLTGIQNHAFN</sequence>
<comment type="function">
    <text evidence="11">Glycoprotein which is a component of the gelatinous extracellular matrix in the cupulae of the vestibular organ.</text>
</comment>
<evidence type="ECO:0000256" key="1">
    <source>
        <dbReference type="ARBA" id="ARBA00004358"/>
    </source>
</evidence>
<evidence type="ECO:0000256" key="12">
    <source>
        <dbReference type="ARBA" id="ARBA00040851"/>
    </source>
</evidence>
<evidence type="ECO:0000256" key="5">
    <source>
        <dbReference type="ARBA" id="ARBA00022692"/>
    </source>
</evidence>
<evidence type="ECO:0000313" key="18">
    <source>
        <dbReference type="Proteomes" id="UP000694397"/>
    </source>
</evidence>
<gene>
    <name evidence="17" type="primary">ZPLD1</name>
    <name evidence="17" type="synonym">zpld1a</name>
</gene>
<keyword evidence="6 15" id="KW-0732">Signal</keyword>
<evidence type="ECO:0000256" key="3">
    <source>
        <dbReference type="ARBA" id="ARBA00022525"/>
    </source>
</evidence>
<evidence type="ECO:0000256" key="15">
    <source>
        <dbReference type="SAM" id="SignalP"/>
    </source>
</evidence>
<evidence type="ECO:0000256" key="13">
    <source>
        <dbReference type="ARBA" id="ARBA00043069"/>
    </source>
</evidence>
<keyword evidence="4" id="KW-0272">Extracellular matrix</keyword>
<dbReference type="Pfam" id="PF00100">
    <property type="entry name" value="Zona_pellucida"/>
    <property type="match status" value="1"/>
</dbReference>
<dbReference type="SMART" id="SM00241">
    <property type="entry name" value="ZP"/>
    <property type="match status" value="1"/>
</dbReference>
<organism evidence="17 18">
    <name type="scientific">Scleropages formosus</name>
    <name type="common">Asian bonytongue</name>
    <name type="synonym">Osteoglossum formosum</name>
    <dbReference type="NCBI Taxonomy" id="113540"/>
    <lineage>
        <taxon>Eukaryota</taxon>
        <taxon>Metazoa</taxon>
        <taxon>Chordata</taxon>
        <taxon>Craniata</taxon>
        <taxon>Vertebrata</taxon>
        <taxon>Euteleostomi</taxon>
        <taxon>Actinopterygii</taxon>
        <taxon>Neopterygii</taxon>
        <taxon>Teleostei</taxon>
        <taxon>Osteoglossocephala</taxon>
        <taxon>Osteoglossomorpha</taxon>
        <taxon>Osteoglossiformes</taxon>
        <taxon>Osteoglossidae</taxon>
        <taxon>Scleropages</taxon>
    </lineage>
</organism>
<evidence type="ECO:0000256" key="11">
    <source>
        <dbReference type="ARBA" id="ARBA00037652"/>
    </source>
</evidence>
<dbReference type="InterPro" id="IPR042235">
    <property type="entry name" value="ZP-C_dom"/>
</dbReference>
<feature type="transmembrane region" description="Helical" evidence="14">
    <location>
        <begin position="371"/>
        <end position="394"/>
    </location>
</feature>
<evidence type="ECO:0000256" key="4">
    <source>
        <dbReference type="ARBA" id="ARBA00022530"/>
    </source>
</evidence>
<dbReference type="KEGG" id="sfm:108936130"/>
<feature type="domain" description="ZP" evidence="16">
    <location>
        <begin position="43"/>
        <end position="320"/>
    </location>
</feature>
<dbReference type="GeneTree" id="ENSGT00940000156527"/>
<evidence type="ECO:0000256" key="14">
    <source>
        <dbReference type="SAM" id="Phobius"/>
    </source>
</evidence>
<dbReference type="GO" id="GO:0030659">
    <property type="term" value="C:cytoplasmic vesicle membrane"/>
    <property type="evidence" value="ECO:0007669"/>
    <property type="project" value="UniProtKB-SubCell"/>
</dbReference>
<dbReference type="Proteomes" id="UP000694397">
    <property type="component" value="Chromosome 4"/>
</dbReference>
<dbReference type="Ensembl" id="ENSSFOT00015019640.2">
    <property type="protein sequence ID" value="ENSSFOP00015019414.2"/>
    <property type="gene ID" value="ENSSFOG00015012484.2"/>
</dbReference>
<comment type="subcellular location">
    <subcellularLocation>
        <location evidence="1">Cytoplasmic vesicle membrane</location>
        <topology evidence="1">Single-pass type I membrane protein</topology>
    </subcellularLocation>
    <subcellularLocation>
        <location evidence="2">Secreted</location>
        <location evidence="2">Extracellular space</location>
        <location evidence="2">Extracellular matrix</location>
    </subcellularLocation>
</comment>
<dbReference type="InterPro" id="IPR001507">
    <property type="entry name" value="ZP_dom"/>
</dbReference>
<dbReference type="CTD" id="560177"/>
<keyword evidence="3" id="KW-0964">Secreted</keyword>
<keyword evidence="7 14" id="KW-1133">Transmembrane helix</keyword>
<reference evidence="17 18" key="1">
    <citation type="submission" date="2019-04" db="EMBL/GenBank/DDBJ databases">
        <authorList>
            <consortium name="Wellcome Sanger Institute Data Sharing"/>
        </authorList>
    </citation>
    <scope>NUCLEOTIDE SEQUENCE [LARGE SCALE GENOMIC DNA]</scope>
</reference>
<dbReference type="PANTHER" id="PTHR14002:SF24">
    <property type="entry name" value="ZONA PELLUCIDA-LIKE DOMAIN-CONTAINING PROTEIN 1"/>
    <property type="match status" value="1"/>
</dbReference>
<dbReference type="AlphaFoldDB" id="A0A8C9RNH0"/>
<dbReference type="OrthoDB" id="9274484at2759"/>
<reference evidence="17" key="2">
    <citation type="submission" date="2025-08" db="UniProtKB">
        <authorList>
            <consortium name="Ensembl"/>
        </authorList>
    </citation>
    <scope>IDENTIFICATION</scope>
</reference>